<evidence type="ECO:0000256" key="3">
    <source>
        <dbReference type="ARBA" id="ARBA00023002"/>
    </source>
</evidence>
<dbReference type="Gene3D" id="3.40.605.10">
    <property type="entry name" value="Aldehyde Dehydrogenase, Chain A, domain 1"/>
    <property type="match status" value="1"/>
</dbReference>
<evidence type="ECO:0000256" key="5">
    <source>
        <dbReference type="ARBA" id="ARBA00023062"/>
    </source>
</evidence>
<dbReference type="FunFam" id="3.40.309.10:FF:000005">
    <property type="entry name" value="1-pyrroline-5-carboxylate dehydrogenase 1"/>
    <property type="match status" value="1"/>
</dbReference>
<dbReference type="Pfam" id="PF00171">
    <property type="entry name" value="Aldedh"/>
    <property type="match status" value="1"/>
</dbReference>
<evidence type="ECO:0000256" key="7">
    <source>
        <dbReference type="RuleBase" id="RU366016"/>
    </source>
</evidence>
<dbReference type="GO" id="GO:0010133">
    <property type="term" value="P:L-proline catabolic process to L-glutamate"/>
    <property type="evidence" value="ECO:0007669"/>
    <property type="project" value="UniProtKB-UniRule"/>
</dbReference>
<dbReference type="EMBL" id="BLZA01000011">
    <property type="protein sequence ID" value="GHJ85247.1"/>
    <property type="molecule type" value="Genomic_DNA"/>
</dbReference>
<protein>
    <recommendedName>
        <fullName evidence="7 8">Multifunctional fusion protein</fullName>
    </recommendedName>
    <domain>
        <recommendedName>
            <fullName evidence="8">Delta-1-pyrroline-5-carboxylate dehydrogenase</fullName>
            <shortName evidence="8">P5C dehydrogenase</shortName>
        </recommendedName>
        <alternativeName>
            <fullName evidence="7">L-glutamate gamma-semialdehyde dehydrogenase</fullName>
        </alternativeName>
    </domain>
    <domain>
        <recommendedName>
            <fullName evidence="7">L-glutamate gamma-semialdehyde dehydrogenase</fullName>
            <ecNumber evidence="7">1.2.1.88</ecNumber>
        </recommendedName>
    </domain>
</protein>
<accession>A0A8H3TQ99</accession>
<keyword evidence="4 7" id="KW-0520">NAD</keyword>
<dbReference type="PANTHER" id="PTHR42862">
    <property type="entry name" value="DELTA-1-PYRROLINE-5-CARBOXYLATE DEHYDROGENASE 1, ISOFORM A-RELATED"/>
    <property type="match status" value="1"/>
</dbReference>
<dbReference type="InterPro" id="IPR016162">
    <property type="entry name" value="Ald_DH_N"/>
</dbReference>
<dbReference type="CDD" id="cd07123">
    <property type="entry name" value="ALDH_F4-17_P5CDH"/>
    <property type="match status" value="1"/>
</dbReference>
<dbReference type="UniPathway" id="UPA00261">
    <property type="reaction ID" value="UER00374"/>
</dbReference>
<gene>
    <name evidence="10" type="ORF">NliqN6_1649</name>
</gene>
<evidence type="ECO:0000256" key="2">
    <source>
        <dbReference type="ARBA" id="ARBA00009986"/>
    </source>
</evidence>
<sequence>MFVSKTATRLSSSVSRQAARRALPSVSVAARQPAAQYLQRGLNRNVSTATLATFKIPVVENEPMRNYGPGSIDRQKLQAALDKMQGQMPFDVPCVIDGKEVRTGNIVKQTLPHDHANHLCTVHGASASVLNDAIASSLAAKREWEDMPWNDKAAIFLKAADLVSGKYRYELMASTMLGQGKNAWQAEIDTAAELADFFRFGVKYVEELYTQQPPANSAGIWNRTEFRPLEGFVLAVAPFNFTAIGGNLVFAPAVVGNVCIWKPSAAAVYSNYLVHKILLEAGLPPSVIQFIPGEPREIVQECIKHKEFASLHFTGSTGVFKQLWKDISSNLDNYRGYPRIVGETGGKNFHLYHPSADAREGVLQAIRAGFEYQGQKCSALSRMYVPESLWNKEGGFKQILQEEVAKIKLGPQTEWENFMGPVIHRQSFDKITGMISKAKEAGGEILCGGKGDDSKGFFVEPTVIVTKDPKSITMREEIFGPVITVYVYPDAEFEQTCELIDGTTEYALTGSIFAKDRSALILASSKLRNAAGNFYINDKCTGAVVGQQPFGGARASGTNDKSGSISIFYRFVSARSIKENFGAPEEFAYPSNLV</sequence>
<dbReference type="GO" id="GO:0003842">
    <property type="term" value="F:L-glutamate gamma-semialdehyde dehydrogenase activity"/>
    <property type="evidence" value="ECO:0007669"/>
    <property type="project" value="UniProtKB-UniRule"/>
</dbReference>
<dbReference type="AlphaFoldDB" id="A0A8H3TQ99"/>
<evidence type="ECO:0000256" key="1">
    <source>
        <dbReference type="ARBA" id="ARBA00004786"/>
    </source>
</evidence>
<dbReference type="SUPFAM" id="SSF53720">
    <property type="entry name" value="ALDH-like"/>
    <property type="match status" value="1"/>
</dbReference>
<dbReference type="NCBIfam" id="TIGR01236">
    <property type="entry name" value="D1pyr5carbox1"/>
    <property type="match status" value="1"/>
</dbReference>
<dbReference type="FunFam" id="3.40.605.10:FF:000006">
    <property type="entry name" value="1-pyrroline-5-carboxylate dehydrogenase"/>
    <property type="match status" value="1"/>
</dbReference>
<name>A0A8H3TQ99_9TREE</name>
<dbReference type="InterPro" id="IPR050485">
    <property type="entry name" value="Proline_metab_enzyme"/>
</dbReference>
<keyword evidence="11" id="KW-1185">Reference proteome</keyword>
<reference evidence="10" key="1">
    <citation type="submission" date="2020-07" db="EMBL/GenBank/DDBJ databases">
        <title>Draft Genome Sequence of a Deep-Sea Yeast, Naganishia (Cryptococcus) liquefaciens strain N6.</title>
        <authorList>
            <person name="Han Y.W."/>
            <person name="Kajitani R."/>
            <person name="Morimoto H."/>
            <person name="Parhat M."/>
            <person name="Tsubouchi H."/>
            <person name="Bakenova O."/>
            <person name="Ogata M."/>
            <person name="Argunhan B."/>
            <person name="Aoki R."/>
            <person name="Kajiwara S."/>
            <person name="Itoh T."/>
            <person name="Iwasaki H."/>
        </authorList>
    </citation>
    <scope>NUCLEOTIDE SEQUENCE</scope>
    <source>
        <strain evidence="10">N6</strain>
    </source>
</reference>
<evidence type="ECO:0000313" key="10">
    <source>
        <dbReference type="EMBL" id="GHJ85247.1"/>
    </source>
</evidence>
<comment type="similarity">
    <text evidence="2 7">Belongs to the aldehyde dehydrogenase family.</text>
</comment>
<evidence type="ECO:0000259" key="9">
    <source>
        <dbReference type="Pfam" id="PF00171"/>
    </source>
</evidence>
<dbReference type="EC" id="1.2.1.88" evidence="7"/>
<organism evidence="10 11">
    <name type="scientific">Naganishia liquefaciens</name>
    <dbReference type="NCBI Taxonomy" id="104408"/>
    <lineage>
        <taxon>Eukaryota</taxon>
        <taxon>Fungi</taxon>
        <taxon>Dikarya</taxon>
        <taxon>Basidiomycota</taxon>
        <taxon>Agaricomycotina</taxon>
        <taxon>Tremellomycetes</taxon>
        <taxon>Filobasidiales</taxon>
        <taxon>Filobasidiaceae</taxon>
        <taxon>Naganishia</taxon>
    </lineage>
</organism>
<keyword evidence="3 7" id="KW-0560">Oxidoreductase</keyword>
<comment type="catalytic activity">
    <reaction evidence="6 7">
        <text>L-glutamate 5-semialdehyde + NAD(+) + H2O = L-glutamate + NADH + 2 H(+)</text>
        <dbReference type="Rhea" id="RHEA:30235"/>
        <dbReference type="ChEBI" id="CHEBI:15377"/>
        <dbReference type="ChEBI" id="CHEBI:15378"/>
        <dbReference type="ChEBI" id="CHEBI:29985"/>
        <dbReference type="ChEBI" id="CHEBI:57540"/>
        <dbReference type="ChEBI" id="CHEBI:57945"/>
        <dbReference type="ChEBI" id="CHEBI:58066"/>
        <dbReference type="EC" id="1.2.1.88"/>
    </reaction>
</comment>
<evidence type="ECO:0000256" key="6">
    <source>
        <dbReference type="ARBA" id="ARBA00048142"/>
    </source>
</evidence>
<evidence type="ECO:0000313" key="11">
    <source>
        <dbReference type="Proteomes" id="UP000620104"/>
    </source>
</evidence>
<dbReference type="InterPro" id="IPR016160">
    <property type="entry name" value="Ald_DH_CS_CYS"/>
</dbReference>
<evidence type="ECO:0000256" key="4">
    <source>
        <dbReference type="ARBA" id="ARBA00023027"/>
    </source>
</evidence>
<dbReference type="PROSITE" id="PS00070">
    <property type="entry name" value="ALDEHYDE_DEHYDR_CYS"/>
    <property type="match status" value="1"/>
</dbReference>
<dbReference type="Gene3D" id="3.40.309.10">
    <property type="entry name" value="Aldehyde Dehydrogenase, Chain A, domain 2"/>
    <property type="match status" value="1"/>
</dbReference>
<feature type="domain" description="Aldehyde dehydrogenase" evidence="9">
    <location>
        <begin position="111"/>
        <end position="566"/>
    </location>
</feature>
<proteinExistence type="inferred from homology"/>
<dbReference type="Proteomes" id="UP000620104">
    <property type="component" value="Unassembled WGS sequence"/>
</dbReference>
<evidence type="ECO:0000256" key="8">
    <source>
        <dbReference type="RuleBase" id="RU366030"/>
    </source>
</evidence>
<dbReference type="OrthoDB" id="5322683at2759"/>
<comment type="pathway">
    <text evidence="1 7">Amino-acid degradation; L-proline degradation into L-glutamate; L-glutamate from L-proline: step 2/2.</text>
</comment>
<dbReference type="InterPro" id="IPR016161">
    <property type="entry name" value="Ald_DH/histidinol_DH"/>
</dbReference>
<dbReference type="GO" id="GO:0005759">
    <property type="term" value="C:mitochondrial matrix"/>
    <property type="evidence" value="ECO:0007669"/>
    <property type="project" value="TreeGrafter"/>
</dbReference>
<keyword evidence="5 7" id="KW-0642">Proline metabolism</keyword>
<comment type="caution">
    <text evidence="10">The sequence shown here is derived from an EMBL/GenBank/DDBJ whole genome shotgun (WGS) entry which is preliminary data.</text>
</comment>
<dbReference type="InterPro" id="IPR015590">
    <property type="entry name" value="Aldehyde_DH_dom"/>
</dbReference>
<dbReference type="InterPro" id="IPR005931">
    <property type="entry name" value="P5CDH/ALDH4A1"/>
</dbReference>
<dbReference type="PANTHER" id="PTHR42862:SF1">
    <property type="entry name" value="DELTA-1-PYRROLINE-5-CARBOXYLATE DEHYDROGENASE 2, ISOFORM A-RELATED"/>
    <property type="match status" value="1"/>
</dbReference>
<dbReference type="InterPro" id="IPR016163">
    <property type="entry name" value="Ald_DH_C"/>
</dbReference>